<keyword evidence="1" id="KW-0645">Protease</keyword>
<evidence type="ECO:0000313" key="2">
    <source>
        <dbReference type="EMBL" id="RDL06459.1"/>
    </source>
</evidence>
<protein>
    <submittedName>
        <fullName evidence="2">Trypsin-like peptidase</fullName>
    </submittedName>
</protein>
<evidence type="ECO:0000256" key="1">
    <source>
        <dbReference type="ARBA" id="ARBA00022825"/>
    </source>
</evidence>
<dbReference type="Pfam" id="PF13365">
    <property type="entry name" value="Trypsin_2"/>
    <property type="match status" value="1"/>
</dbReference>
<name>A0A288Q5J1_9LACO</name>
<reference evidence="2 3" key="1">
    <citation type="submission" date="2018-07" db="EMBL/GenBank/DDBJ databases">
        <title>Genomic Encyclopedia of Type Strains, Phase III (KMG-III): the genomes of soil and plant-associated and newly described type strains.</title>
        <authorList>
            <person name="Whitman W."/>
        </authorList>
    </citation>
    <scope>NUCLEOTIDE SEQUENCE [LARGE SCALE GENOMIC DNA]</scope>
    <source>
        <strain evidence="2 3">CECT 7031</strain>
    </source>
</reference>
<dbReference type="EMBL" id="QRAS01000002">
    <property type="protein sequence ID" value="RDL06459.1"/>
    <property type="molecule type" value="Genomic_DNA"/>
</dbReference>
<proteinExistence type="predicted"/>
<dbReference type="KEGG" id="wso:WSWS_00214"/>
<gene>
    <name evidence="2" type="ORF">DFP99_0837</name>
</gene>
<dbReference type="InterPro" id="IPR043504">
    <property type="entry name" value="Peptidase_S1_PA_chymotrypsin"/>
</dbReference>
<dbReference type="Gene3D" id="2.40.10.10">
    <property type="entry name" value="Trypsin-like serine proteases"/>
    <property type="match status" value="2"/>
</dbReference>
<dbReference type="AlphaFoldDB" id="A0A288Q5J1"/>
<comment type="caution">
    <text evidence="2">The sequence shown here is derived from an EMBL/GenBank/DDBJ whole genome shotgun (WGS) entry which is preliminary data.</text>
</comment>
<dbReference type="GO" id="GO:0008236">
    <property type="term" value="F:serine-type peptidase activity"/>
    <property type="evidence" value="ECO:0007669"/>
    <property type="project" value="UniProtKB-KW"/>
</dbReference>
<dbReference type="SUPFAM" id="SSF50494">
    <property type="entry name" value="Trypsin-like serine proteases"/>
    <property type="match status" value="1"/>
</dbReference>
<organism evidence="2 3">
    <name type="scientific">Weissella soli</name>
    <dbReference type="NCBI Taxonomy" id="155866"/>
    <lineage>
        <taxon>Bacteria</taxon>
        <taxon>Bacillati</taxon>
        <taxon>Bacillota</taxon>
        <taxon>Bacilli</taxon>
        <taxon>Lactobacillales</taxon>
        <taxon>Lactobacillaceae</taxon>
        <taxon>Weissella</taxon>
    </lineage>
</organism>
<dbReference type="Proteomes" id="UP000254912">
    <property type="component" value="Unassembled WGS sequence"/>
</dbReference>
<dbReference type="RefSeq" id="WP_070229531.1">
    <property type="nucleotide sequence ID" value="NZ_BJYO01000003.1"/>
</dbReference>
<accession>A0A288Q5J1</accession>
<keyword evidence="3" id="KW-1185">Reference proteome</keyword>
<sequence>MNLNSIGNQLLFTTVQITGQTDKGFTSGTGFIFARRVPDEDVVEPFLMTAYHVVQPIQSGEIIFTMEQDGQPDLEKTFTATFDATFFANSKLENLDIAAVNIAPFLNSFNDRQEKIFFRTIDSGMIPEQKIVDELQAIETLTFIGYPAGLKDTKHNLPITRQGITSTPIWNDYEDEPKFFIDGGVYPGSSGSPVFVLNQGSYGTSDGITIGNRLYFVGVITDTNIKGDTYLQLGIAVKSSAILGALNLKFPSKA</sequence>
<dbReference type="GeneID" id="94545426"/>
<dbReference type="InterPro" id="IPR009003">
    <property type="entry name" value="Peptidase_S1_PA"/>
</dbReference>
<evidence type="ECO:0000313" key="3">
    <source>
        <dbReference type="Proteomes" id="UP000254912"/>
    </source>
</evidence>
<keyword evidence="1" id="KW-0378">Hydrolase</keyword>
<keyword evidence="1" id="KW-0720">Serine protease</keyword>